<organism evidence="2 3">
    <name type="scientific">Paenibacillus ginsengarvi</name>
    <dbReference type="NCBI Taxonomy" id="400777"/>
    <lineage>
        <taxon>Bacteria</taxon>
        <taxon>Bacillati</taxon>
        <taxon>Bacillota</taxon>
        <taxon>Bacilli</taxon>
        <taxon>Bacillales</taxon>
        <taxon>Paenibacillaceae</taxon>
        <taxon>Paenibacillus</taxon>
    </lineage>
</organism>
<dbReference type="Pfam" id="PF01547">
    <property type="entry name" value="SBP_bac_1"/>
    <property type="match status" value="1"/>
</dbReference>
<dbReference type="InterPro" id="IPR050490">
    <property type="entry name" value="Bact_solute-bd_prot1"/>
</dbReference>
<feature type="signal peptide" evidence="1">
    <location>
        <begin position="1"/>
        <end position="24"/>
    </location>
</feature>
<dbReference type="PROSITE" id="PS51257">
    <property type="entry name" value="PROKAR_LIPOPROTEIN"/>
    <property type="match status" value="1"/>
</dbReference>
<dbReference type="PANTHER" id="PTHR43649:SF12">
    <property type="entry name" value="DIACETYLCHITOBIOSE BINDING PROTEIN DASA"/>
    <property type="match status" value="1"/>
</dbReference>
<evidence type="ECO:0000313" key="2">
    <source>
        <dbReference type="EMBL" id="RKN82241.1"/>
    </source>
</evidence>
<dbReference type="Proteomes" id="UP000282311">
    <property type="component" value="Unassembled WGS sequence"/>
</dbReference>
<name>A0A3B0CCC2_9BACL</name>
<gene>
    <name evidence="2" type="ORF">D7M11_18035</name>
</gene>
<accession>A0A3B0CCC2</accession>
<dbReference type="EMBL" id="RBAH01000012">
    <property type="protein sequence ID" value="RKN82241.1"/>
    <property type="molecule type" value="Genomic_DNA"/>
</dbReference>
<dbReference type="PANTHER" id="PTHR43649">
    <property type="entry name" value="ARABINOSE-BINDING PROTEIN-RELATED"/>
    <property type="match status" value="1"/>
</dbReference>
<reference evidence="2 3" key="1">
    <citation type="journal article" date="2007" name="Int. J. Syst. Evol. Microbiol.">
        <title>Paenibacillus ginsengarvi sp. nov., isolated from soil from ginseng cultivation.</title>
        <authorList>
            <person name="Yoon M.H."/>
            <person name="Ten L.N."/>
            <person name="Im W.T."/>
        </authorList>
    </citation>
    <scope>NUCLEOTIDE SEQUENCE [LARGE SCALE GENOMIC DNA]</scope>
    <source>
        <strain evidence="2 3">KCTC 13059</strain>
    </source>
</reference>
<sequence length="432" mass="47925">MRHNGKSFIMAGIAVCFLFSGCSAGKGSGEQEQSSETYKPSTEPVTIRIATTPSASVTEDDFRLLFTEPVKAKYPHITLELVKYGNGSTVEDWIASGSVPDMMLVWNGELGGYAKYDLLEAIDPLIKKHGLDLTRFDGIVLDAVRAISSKSELYGLPYAVQLNALYYNKDIFDKFGTSYPKDGMTWDEAIDLAKRLTREEGGVQYRGLHPETIMRLAFPFSINLINPKTNRADINNDSWKSAFDVMGRIIGIPGNWSATPAYTTAFMKDQNVAMLASINLFDQLEKASKDGFTNWDVAQYPSYPDKPNVYGMVDTHIVAITKTSKHKDQALQVADVITSLPVQNMLMQRGRLSSLSDTGLKKRFGEELPSLKGKRIDSIFKSKPAPGKEFSPYFAEARTILLQGFNEFVAGKDANTVLREAEEQVNAMLSQK</sequence>
<dbReference type="InterPro" id="IPR006059">
    <property type="entry name" value="SBP"/>
</dbReference>
<keyword evidence="1" id="KW-0732">Signal</keyword>
<feature type="chain" id="PRO_5039113532" evidence="1">
    <location>
        <begin position="25"/>
        <end position="432"/>
    </location>
</feature>
<protein>
    <submittedName>
        <fullName evidence="2">Extracellular solute-binding protein</fullName>
    </submittedName>
</protein>
<dbReference type="AlphaFoldDB" id="A0A3B0CCC2"/>
<comment type="caution">
    <text evidence="2">The sequence shown here is derived from an EMBL/GenBank/DDBJ whole genome shotgun (WGS) entry which is preliminary data.</text>
</comment>
<evidence type="ECO:0000256" key="1">
    <source>
        <dbReference type="SAM" id="SignalP"/>
    </source>
</evidence>
<dbReference type="SUPFAM" id="SSF53850">
    <property type="entry name" value="Periplasmic binding protein-like II"/>
    <property type="match status" value="1"/>
</dbReference>
<dbReference type="Gene3D" id="3.40.190.10">
    <property type="entry name" value="Periplasmic binding protein-like II"/>
    <property type="match status" value="1"/>
</dbReference>
<dbReference type="OrthoDB" id="9808332at2"/>
<keyword evidence="3" id="KW-1185">Reference proteome</keyword>
<dbReference type="RefSeq" id="WP_120748624.1">
    <property type="nucleotide sequence ID" value="NZ_RBAH01000012.1"/>
</dbReference>
<evidence type="ECO:0000313" key="3">
    <source>
        <dbReference type="Proteomes" id="UP000282311"/>
    </source>
</evidence>
<proteinExistence type="predicted"/>